<reference evidence="1 2" key="1">
    <citation type="submission" date="2019-03" db="EMBL/GenBank/DDBJ databases">
        <title>Sequencing 23 genomes of Wallemia ichthyophaga.</title>
        <authorList>
            <person name="Gostincar C."/>
        </authorList>
    </citation>
    <scope>NUCLEOTIDE SEQUENCE [LARGE SCALE GENOMIC DNA]</scope>
    <source>
        <strain evidence="1 2">EXF-6200</strain>
    </source>
</reference>
<protein>
    <submittedName>
        <fullName evidence="1">Uncharacterized protein</fullName>
    </submittedName>
</protein>
<dbReference type="Proteomes" id="UP000310689">
    <property type="component" value="Unassembled WGS sequence"/>
</dbReference>
<dbReference type="EMBL" id="SPOI01000291">
    <property type="protein sequence ID" value="TIB29544.1"/>
    <property type="molecule type" value="Genomic_DNA"/>
</dbReference>
<dbReference type="SUPFAM" id="SSF51735">
    <property type="entry name" value="NAD(P)-binding Rossmann-fold domains"/>
    <property type="match status" value="1"/>
</dbReference>
<organism evidence="1 2">
    <name type="scientific">Wallemia ichthyophaga</name>
    <dbReference type="NCBI Taxonomy" id="245174"/>
    <lineage>
        <taxon>Eukaryota</taxon>
        <taxon>Fungi</taxon>
        <taxon>Dikarya</taxon>
        <taxon>Basidiomycota</taxon>
        <taxon>Wallemiomycotina</taxon>
        <taxon>Wallemiomycetes</taxon>
        <taxon>Wallemiales</taxon>
        <taxon>Wallemiaceae</taxon>
        <taxon>Wallemia</taxon>
    </lineage>
</organism>
<evidence type="ECO:0000313" key="2">
    <source>
        <dbReference type="Proteomes" id="UP000310689"/>
    </source>
</evidence>
<accession>A0A4V4M3U2</accession>
<dbReference type="Gene3D" id="3.40.50.720">
    <property type="entry name" value="NAD(P)-binding Rossmann-like Domain"/>
    <property type="match status" value="1"/>
</dbReference>
<proteinExistence type="predicted"/>
<name>A0A4V4M3U2_WALIC</name>
<comment type="caution">
    <text evidence="1">The sequence shown here is derived from an EMBL/GenBank/DDBJ whole genome shotgun (WGS) entry which is preliminary data.</text>
</comment>
<sequence length="447" mass="48465">MSSGDYQTLLKSVKNKGVVFTAPKDADAAIMFAQNGAKVLVGVDSTEAAQKLQGIANLSTHQLYVGDHLQVEAFFSLAIELLGNVDIIVANAIRADVQDWFSPDNKTPTNVRPDMTGVQVNMYGQMFAIHYGANAFRKNPSADKVFVIDGDAGDIADQTPILKSTIESNYSNPQGLASSGRTENWRANIINPTLADQVLLSRGKPYALSGVSDKMSRRHAILVAATIKSSLESVVVIDGALVLAPYPAVSLHGLKKVSARLFFIAKAILAVRKITANQDKIKKWCTAAIIFGCTSLLARRLLYKIVLRTEPQQQVIATSMTKKLSWTNYDIFIGERAIAVDSHSFWSAMWSSKRFFTLPSGLKCVAKRRSKTTMSFVVTELVNNTIIATYEPTSYSYRKAGALRFFAVGHDQLDLTAIFMAIVIMIRIDKDTQAGIASGAAAGGGGG</sequence>
<evidence type="ECO:0000313" key="1">
    <source>
        <dbReference type="EMBL" id="TIB29544.1"/>
    </source>
</evidence>
<gene>
    <name evidence="1" type="ORF">E3P86_03662</name>
</gene>
<dbReference type="AlphaFoldDB" id="A0A4V4M3U2"/>
<dbReference type="InterPro" id="IPR036291">
    <property type="entry name" value="NAD(P)-bd_dom_sf"/>
</dbReference>